<dbReference type="Proteomes" id="UP001140094">
    <property type="component" value="Unassembled WGS sequence"/>
</dbReference>
<proteinExistence type="predicted"/>
<keyword evidence="3" id="KW-1185">Reference proteome</keyword>
<gene>
    <name evidence="2" type="ORF">H4R20_007203</name>
</gene>
<organism evidence="2 3">
    <name type="scientific">Coemansia guatemalensis</name>
    <dbReference type="NCBI Taxonomy" id="2761395"/>
    <lineage>
        <taxon>Eukaryota</taxon>
        <taxon>Fungi</taxon>
        <taxon>Fungi incertae sedis</taxon>
        <taxon>Zoopagomycota</taxon>
        <taxon>Kickxellomycotina</taxon>
        <taxon>Kickxellomycetes</taxon>
        <taxon>Kickxellales</taxon>
        <taxon>Kickxellaceae</taxon>
        <taxon>Coemansia</taxon>
    </lineage>
</organism>
<reference evidence="2" key="1">
    <citation type="submission" date="2022-07" db="EMBL/GenBank/DDBJ databases">
        <title>Phylogenomic reconstructions and comparative analyses of Kickxellomycotina fungi.</title>
        <authorList>
            <person name="Reynolds N.K."/>
            <person name="Stajich J.E."/>
            <person name="Barry K."/>
            <person name="Grigoriev I.V."/>
            <person name="Crous P."/>
            <person name="Smith M.E."/>
        </authorList>
    </citation>
    <scope>NUCLEOTIDE SEQUENCE</scope>
    <source>
        <strain evidence="2">NRRL 1565</strain>
    </source>
</reference>
<protein>
    <submittedName>
        <fullName evidence="2">Uncharacterized protein</fullName>
    </submittedName>
</protein>
<feature type="compositionally biased region" description="Basic and acidic residues" evidence="1">
    <location>
        <begin position="41"/>
        <end position="54"/>
    </location>
</feature>
<evidence type="ECO:0000256" key="1">
    <source>
        <dbReference type="SAM" id="MobiDB-lite"/>
    </source>
</evidence>
<feature type="compositionally biased region" description="Low complexity" evidence="1">
    <location>
        <begin position="233"/>
        <end position="245"/>
    </location>
</feature>
<accession>A0A9W8LMX9</accession>
<dbReference type="EMBL" id="JANBUO010003839">
    <property type="protein sequence ID" value="KAJ2789317.1"/>
    <property type="molecule type" value="Genomic_DNA"/>
</dbReference>
<feature type="region of interest" description="Disordered" evidence="1">
    <location>
        <begin position="25"/>
        <end position="97"/>
    </location>
</feature>
<evidence type="ECO:0000313" key="2">
    <source>
        <dbReference type="EMBL" id="KAJ2789317.1"/>
    </source>
</evidence>
<comment type="caution">
    <text evidence="2">The sequence shown here is derived from an EMBL/GenBank/DDBJ whole genome shotgun (WGS) entry which is preliminary data.</text>
</comment>
<feature type="region of interest" description="Disordered" evidence="1">
    <location>
        <begin position="194"/>
        <end position="245"/>
    </location>
</feature>
<dbReference type="AlphaFoldDB" id="A0A9W8LMX9"/>
<sequence>MSPDTLATTTPRDLLPSFETAAAGDAYARSHRCSHTAAPMKGDDRAVSSEKRPLPNEAQQQHKRRRVSELTEVAGADDEDAEQRCAKRRVRRAGEGERCARRRHLTGDANFVRLFGLSDLYDQYVRPYAGREQQQRLPLPSLAATYLSDVQPADLQPQQTSPPDLLGLVMAPPKNDFDRLDLLSSTSIRAAFRVGSADSARRSTARNAPEDAERNVHKRPRVALKMSGGGSGSSRSSTPRSTAAH</sequence>
<feature type="non-terminal residue" evidence="2">
    <location>
        <position position="245"/>
    </location>
</feature>
<name>A0A9W8LMX9_9FUNG</name>
<evidence type="ECO:0000313" key="3">
    <source>
        <dbReference type="Proteomes" id="UP001140094"/>
    </source>
</evidence>
<dbReference type="OrthoDB" id="5592171at2759"/>